<keyword evidence="1" id="KW-0472">Membrane</keyword>
<evidence type="ECO:0000313" key="2">
    <source>
        <dbReference type="EMBL" id="OVE45691.1"/>
    </source>
</evidence>
<keyword evidence="3" id="KW-1185">Reference proteome</keyword>
<keyword evidence="1" id="KW-1133">Transmembrane helix</keyword>
<name>A0A202B2L6_CHRVL</name>
<comment type="caution">
    <text evidence="2">The sequence shown here is derived from an EMBL/GenBank/DDBJ whole genome shotgun (WGS) entry which is preliminary data.</text>
</comment>
<accession>A0A202B2L6</accession>
<feature type="transmembrane region" description="Helical" evidence="1">
    <location>
        <begin position="21"/>
        <end position="41"/>
    </location>
</feature>
<gene>
    <name evidence="2" type="ORF">CBW21_22115</name>
</gene>
<dbReference type="EMBL" id="NHOO01000030">
    <property type="protein sequence ID" value="OVE45691.1"/>
    <property type="molecule type" value="Genomic_DNA"/>
</dbReference>
<evidence type="ECO:0000313" key="3">
    <source>
        <dbReference type="Proteomes" id="UP000196342"/>
    </source>
</evidence>
<dbReference type="RefSeq" id="WP_087698868.1">
    <property type="nucleotide sequence ID" value="NZ_NHOO01000030.1"/>
</dbReference>
<keyword evidence="1" id="KW-0812">Transmembrane</keyword>
<evidence type="ECO:0000256" key="1">
    <source>
        <dbReference type="SAM" id="Phobius"/>
    </source>
</evidence>
<organism evidence="2 3">
    <name type="scientific">Chromobacterium violaceum</name>
    <dbReference type="NCBI Taxonomy" id="536"/>
    <lineage>
        <taxon>Bacteria</taxon>
        <taxon>Pseudomonadati</taxon>
        <taxon>Pseudomonadota</taxon>
        <taxon>Betaproteobacteria</taxon>
        <taxon>Neisseriales</taxon>
        <taxon>Chromobacteriaceae</taxon>
        <taxon>Chromobacterium</taxon>
    </lineage>
</organism>
<sequence length="114" mass="12547">MRQQRIGCFSSSPLARPRAGLLFPTTTGVAMIATAMHAPVVTAPITVNCRRLRAANADCYAASRLQAYRMDVQQPRTRAREIVPVLARTLADALERVEQLRPGFLVTGWGRVRG</sequence>
<dbReference type="Proteomes" id="UP000196342">
    <property type="component" value="Unassembled WGS sequence"/>
</dbReference>
<reference evidence="2 3" key="1">
    <citation type="submission" date="2017-05" db="EMBL/GenBank/DDBJ databases">
        <title>Chromobacterium violaceum GHPS1 isolated from Hydrocarbon polluted soil in French Guiana display an awesome secondary metabolite arsenal and a battery of drug and heavy-metal-resistance and detoxification of xenobiotics proteins.</title>
        <authorList>
            <person name="Belbahri L."/>
        </authorList>
    </citation>
    <scope>NUCLEOTIDE SEQUENCE [LARGE SCALE GENOMIC DNA]</scope>
    <source>
        <strain evidence="2 3">GHPS1</strain>
    </source>
</reference>
<protein>
    <submittedName>
        <fullName evidence="2">Uncharacterized protein</fullName>
    </submittedName>
</protein>
<proteinExistence type="predicted"/>
<dbReference type="AlphaFoldDB" id="A0A202B2L6"/>